<comment type="caution">
    <text evidence="2">The sequence shown here is derived from an EMBL/GenBank/DDBJ whole genome shotgun (WGS) entry which is preliminary data.</text>
</comment>
<protein>
    <submittedName>
        <fullName evidence="2">Uncharacterized protein</fullName>
    </submittedName>
</protein>
<keyword evidence="3" id="KW-1185">Reference proteome</keyword>
<sequence length="1817" mass="196628">MSTTTSTTSTPLSLLLQKLRDVTSQLTTKPLYAPHQAEYAEAVQLIESYVLAMSDSSWRAALSDGVVSDIIGFAIGSVSRDELSFVAVQAWLDTMDALLVRTKPAANPTHLVLQLWDTATRMARDRSSESGTLTAVLQLLRVMLQRRPMSIDCIPRQHLPHPLKTVGITPRLAALELLPLLILHTKHPTQNYHHHQQQHTERCTNHNVQKIILTSPWFEYLRKSLTCPIPAIRGKAVETICVLLHEGLSPDATQITNLLDLIMRLVEGGEMSPKVQNDLGTAVGRLMALSQRGAGWSHFAATNASDSARITARIFQYATMTRSTQRILSIAIGELLFILATSPTSVDEAINCVFGLLVPLRNDERTYMPPIVSRAVQRWASLVGSDMVRVAIVRSLTRFLDTSSGKTATHTALLCLEGVLLTTVATSDFDVLLWAQLLLVPQRHPTLAQAASEAAASLAQRSEMCGRTLLRDLYTACGEIEPEKVLMPSFTLRAKVLLAMPSWFLRRPVVLETLLAVVASLSIDTPPPRVEGAFLRRVTYFNRLALLLLIHQRERLAPAVIANIKTSVRVFLSLLVSNPSEAPLYGRAASSACGILVELGTGDLELKLVVALLEAVEATGGEVGMQLRAAAYALLGGALWSACSDDVGKRGVLVQALADVTEAIRSGVPCVASGVEGEKDDMLLLPLLFPPQVSCAVLAEYLDDRQRMLPAVSEKSQAHVAYCAVQSIIGGCANGEQMCLQRVFDNLTEWRNMIDGDVAVTAWNVLRCLDGIFANCKIENLRKLTVSSPEEWFVFVTDHWLSSDVWVVRLAAAQLLARLAVITDRRDDFTSNAVKGFDVNAETYRLSGTILALGEMHGDYVTPTASMAISFVARVLKQQRGLRGDTTIVTTALLALIRMVPKHENLIKSTVSTTLLPQLLVPASIKPLEPIVSSLLLTLSSMLSLHIPPQQDNGIRVCVREFVYSAASCQSLSAGGISSILREVQRNVKDLKQVVKTYTDVTNTFVLDVAVVKRRVWGIMESAGGHLSDEVSREIANVLDACYSVNSSDVNNVSLLQVVSMIDTASSDETRGAWMNLARTIVLHACCDGYRHLGTCIQQMELVVRGKPPQQSEEREENMKMDSSSNGTHEAEEKRLSSGAHKKRGLNTAGVGIGVGAAKGETAMEVTSEVASKVAVVTLMTEILEKQLELQQQYDEGICFDLPAMMDADKRASLIRVLLTAASLAEVMPSMIAPAVSALHAILRLYGGRPVNGTLSVSPLLPWRVLLVNALQSVISRAVFCCDAACGLAETFLVCGVADDAAVRRITTALTLLLTALDVCEADADAVAARTSVSVSTTVRHGGGSRVLIALAACSGKCAAAAETIASASGQAAAALMCNQLTTSIALAHGYEPAHDMASAPLDDCAHATPAAALAVLSCMCAVANALGPTVRHAAGCLVCLLLCMRCVPLRPMLGIVPLLSTKHQEIIWEVSFKLLQSQPSRKMGMGEQAELGDEALSDGDAADVLEMAAATMCEKSAEEVESLLATMTAHHRGCVGSLGALRLALQASCRVECIERLLRHINVNAILTCQEKIVEAMAQYVQKLSTVEQKHLALSSRSGLVLMLLLPPTNNGNPVELLTGTSLSETVMMRLAEALKEAEEPLLLLQRVFPRLQESVRVCGMLLALCLSVRSPVLQQRWSPCVEHVLLSIIHSETMQRENHSPEVLKRITLFVRGVLLLLSTTTAETVRSRHPSACAALTKQLLQENANELREVIQSLPGGEAAALRKLMQLQGVGNSAGTQRMPQEYRSNNEVQPQGRATVIPQRLTINVASYTKV</sequence>
<dbReference type="Proteomes" id="UP000192257">
    <property type="component" value="Unassembled WGS sequence"/>
</dbReference>
<dbReference type="EMBL" id="NBCO01000014">
    <property type="protein sequence ID" value="ORC88921.1"/>
    <property type="molecule type" value="Genomic_DNA"/>
</dbReference>
<proteinExistence type="predicted"/>
<dbReference type="InterPro" id="IPR016024">
    <property type="entry name" value="ARM-type_fold"/>
</dbReference>
<evidence type="ECO:0000313" key="3">
    <source>
        <dbReference type="Proteomes" id="UP000192257"/>
    </source>
</evidence>
<gene>
    <name evidence="2" type="ORF">TM35_000141320</name>
</gene>
<accession>A0A1X0NWC5</accession>
<dbReference type="OrthoDB" id="247827at2759"/>
<evidence type="ECO:0000313" key="2">
    <source>
        <dbReference type="EMBL" id="ORC88921.1"/>
    </source>
</evidence>
<dbReference type="RefSeq" id="XP_028882987.1">
    <property type="nucleotide sequence ID" value="XM_029025577.1"/>
</dbReference>
<dbReference type="GeneID" id="39985357"/>
<organism evidence="2 3">
    <name type="scientific">Trypanosoma theileri</name>
    <dbReference type="NCBI Taxonomy" id="67003"/>
    <lineage>
        <taxon>Eukaryota</taxon>
        <taxon>Discoba</taxon>
        <taxon>Euglenozoa</taxon>
        <taxon>Kinetoplastea</taxon>
        <taxon>Metakinetoplastina</taxon>
        <taxon>Trypanosomatida</taxon>
        <taxon>Trypanosomatidae</taxon>
        <taxon>Trypanosoma</taxon>
    </lineage>
</organism>
<feature type="region of interest" description="Disordered" evidence="1">
    <location>
        <begin position="1105"/>
        <end position="1145"/>
    </location>
</feature>
<name>A0A1X0NWC5_9TRYP</name>
<evidence type="ECO:0000256" key="1">
    <source>
        <dbReference type="SAM" id="MobiDB-lite"/>
    </source>
</evidence>
<dbReference type="VEuPathDB" id="TriTrypDB:TM35_000141320"/>
<dbReference type="SUPFAM" id="SSF48371">
    <property type="entry name" value="ARM repeat"/>
    <property type="match status" value="1"/>
</dbReference>
<reference evidence="2 3" key="1">
    <citation type="submission" date="2017-03" db="EMBL/GenBank/DDBJ databases">
        <title>An alternative strategy for trypanosome survival in the mammalian bloodstream revealed through genome and transcriptome analysis of the ubiquitous bovine parasite Trypanosoma (Megatrypanum) theileri.</title>
        <authorList>
            <person name="Kelly S."/>
            <person name="Ivens A."/>
            <person name="Mott A."/>
            <person name="O'Neill E."/>
            <person name="Emms D."/>
            <person name="Macleod O."/>
            <person name="Voorheis P."/>
            <person name="Matthews J."/>
            <person name="Matthews K."/>
            <person name="Carrington M."/>
        </authorList>
    </citation>
    <scope>NUCLEOTIDE SEQUENCE [LARGE SCALE GENOMIC DNA]</scope>
    <source>
        <strain evidence="2">Edinburgh</strain>
    </source>
</reference>